<dbReference type="Proteomes" id="UP001500124">
    <property type="component" value="Unassembled WGS sequence"/>
</dbReference>
<keyword evidence="3" id="KW-1185">Reference proteome</keyword>
<proteinExistence type="predicted"/>
<gene>
    <name evidence="2" type="ORF">GCM10023336_26320</name>
</gene>
<feature type="chain" id="PRO_5047084599" description="VCBS repeat-containing protein" evidence="1">
    <location>
        <begin position="25"/>
        <end position="468"/>
    </location>
</feature>
<protein>
    <recommendedName>
        <fullName evidence="4">VCBS repeat-containing protein</fullName>
    </recommendedName>
</protein>
<sequence length="468" mass="48457">MRSRTTLAALALTALAVAVPRAVAGEFGPLPPANPYTAATGTATMHGDTANSDTTPYPGTGTAQVTYRRTALQSACPTVTAGRDGLVVALCTRIFGRNPVVQLIDPADGDRTASYDLPKGSLFGGVYAYLDHDDRLVTVDPDGNLLRIGHHRTADGGWELRADATVALGAAARGGVVGLSPDWRGNVWFATPGGTVGVVTPAGDVHTLALPAGETIANSLSTVPGQTAVTTSHALYALDADADGVPTIQWRRAYDRGTARKPGQLSWGTGATPVYFGPGDGTDYVAITDNADGRENLVVRRRDGSEVCTVPAVDGTEDAVIATGRSVFVTSTYGYPYPALPDDAGTSRPSSASFTGGLTRVDVDADGQGCHQVWSNSTKSAALPRLSVADGRIYTLTVTGPTDSAVGTNTFAAYHYAVLDSATGRTLSTRYLGIGLLYNPLQMTGTTTADGTFWQGTATGVVAVRRSS</sequence>
<keyword evidence="1" id="KW-0732">Signal</keyword>
<dbReference type="EMBL" id="BAABKC010000039">
    <property type="protein sequence ID" value="GAA5054824.1"/>
    <property type="molecule type" value="Genomic_DNA"/>
</dbReference>
<comment type="caution">
    <text evidence="2">The sequence shown here is derived from an EMBL/GenBank/DDBJ whole genome shotgun (WGS) entry which is preliminary data.</text>
</comment>
<evidence type="ECO:0000313" key="2">
    <source>
        <dbReference type="EMBL" id="GAA5054824.1"/>
    </source>
</evidence>
<evidence type="ECO:0008006" key="4">
    <source>
        <dbReference type="Google" id="ProtNLM"/>
    </source>
</evidence>
<evidence type="ECO:0000313" key="3">
    <source>
        <dbReference type="Proteomes" id="UP001500124"/>
    </source>
</evidence>
<reference evidence="3" key="1">
    <citation type="journal article" date="2019" name="Int. J. Syst. Evol. Microbiol.">
        <title>The Global Catalogue of Microorganisms (GCM) 10K type strain sequencing project: providing services to taxonomists for standard genome sequencing and annotation.</title>
        <authorList>
            <consortium name="The Broad Institute Genomics Platform"/>
            <consortium name="The Broad Institute Genome Sequencing Center for Infectious Disease"/>
            <person name="Wu L."/>
            <person name="Ma J."/>
        </authorList>
    </citation>
    <scope>NUCLEOTIDE SEQUENCE [LARGE SCALE GENOMIC DNA]</scope>
    <source>
        <strain evidence="3">JCM 18410</strain>
    </source>
</reference>
<feature type="signal peptide" evidence="1">
    <location>
        <begin position="1"/>
        <end position="24"/>
    </location>
</feature>
<evidence type="ECO:0000256" key="1">
    <source>
        <dbReference type="SAM" id="SignalP"/>
    </source>
</evidence>
<organism evidence="2 3">
    <name type="scientific">Streptomyces similanensis</name>
    <dbReference type="NCBI Taxonomy" id="1274988"/>
    <lineage>
        <taxon>Bacteria</taxon>
        <taxon>Bacillati</taxon>
        <taxon>Actinomycetota</taxon>
        <taxon>Actinomycetes</taxon>
        <taxon>Kitasatosporales</taxon>
        <taxon>Streptomycetaceae</taxon>
        <taxon>Streptomyces</taxon>
    </lineage>
</organism>
<accession>A0ABP9KCT0</accession>
<dbReference type="RefSeq" id="WP_345668486.1">
    <property type="nucleotide sequence ID" value="NZ_BAABKC010000039.1"/>
</dbReference>
<name>A0ABP9KCT0_9ACTN</name>